<protein>
    <submittedName>
        <fullName evidence="1">Uncharacterized protein</fullName>
    </submittedName>
</protein>
<sequence length="106" mass="11857">MGERVFMDNTEWATVFIDNCLWTTIDGTCITCFTAPVIREERTTKTRVLVDTSLHDRGHASLNKNIYVGPNLNSDLVGLLLTFREYPTAVGADIEKAFFQITTPAS</sequence>
<accession>A0A9J6FXZ8</accession>
<comment type="caution">
    <text evidence="1">The sequence shown here is derived from an EMBL/GenBank/DDBJ whole genome shotgun (WGS) entry which is preliminary data.</text>
</comment>
<dbReference type="EMBL" id="JABSTR010000004">
    <property type="protein sequence ID" value="KAH9367264.1"/>
    <property type="molecule type" value="Genomic_DNA"/>
</dbReference>
<dbReference type="VEuPathDB" id="VectorBase:HLOH_041456"/>
<dbReference type="PANTHER" id="PTHR47331:SF1">
    <property type="entry name" value="GAG-LIKE PROTEIN"/>
    <property type="match status" value="1"/>
</dbReference>
<keyword evidence="2" id="KW-1185">Reference proteome</keyword>
<evidence type="ECO:0000313" key="1">
    <source>
        <dbReference type="EMBL" id="KAH9367264.1"/>
    </source>
</evidence>
<reference evidence="1 2" key="1">
    <citation type="journal article" date="2020" name="Cell">
        <title>Large-Scale Comparative Analyses of Tick Genomes Elucidate Their Genetic Diversity and Vector Capacities.</title>
        <authorList>
            <consortium name="Tick Genome and Microbiome Consortium (TIGMIC)"/>
            <person name="Jia N."/>
            <person name="Wang J."/>
            <person name="Shi W."/>
            <person name="Du L."/>
            <person name="Sun Y."/>
            <person name="Zhan W."/>
            <person name="Jiang J.F."/>
            <person name="Wang Q."/>
            <person name="Zhang B."/>
            <person name="Ji P."/>
            <person name="Bell-Sakyi L."/>
            <person name="Cui X.M."/>
            <person name="Yuan T.T."/>
            <person name="Jiang B.G."/>
            <person name="Yang W.F."/>
            <person name="Lam T.T."/>
            <person name="Chang Q.C."/>
            <person name="Ding S.J."/>
            <person name="Wang X.J."/>
            <person name="Zhu J.G."/>
            <person name="Ruan X.D."/>
            <person name="Zhao L."/>
            <person name="Wei J.T."/>
            <person name="Ye R.Z."/>
            <person name="Que T.C."/>
            <person name="Du C.H."/>
            <person name="Zhou Y.H."/>
            <person name="Cheng J.X."/>
            <person name="Dai P.F."/>
            <person name="Guo W.B."/>
            <person name="Han X.H."/>
            <person name="Huang E.J."/>
            <person name="Li L.F."/>
            <person name="Wei W."/>
            <person name="Gao Y.C."/>
            <person name="Liu J.Z."/>
            <person name="Shao H.Z."/>
            <person name="Wang X."/>
            <person name="Wang C.C."/>
            <person name="Yang T.C."/>
            <person name="Huo Q.B."/>
            <person name="Li W."/>
            <person name="Chen H.Y."/>
            <person name="Chen S.E."/>
            <person name="Zhou L.G."/>
            <person name="Ni X.B."/>
            <person name="Tian J.H."/>
            <person name="Sheng Y."/>
            <person name="Liu T."/>
            <person name="Pan Y.S."/>
            <person name="Xia L.Y."/>
            <person name="Li J."/>
            <person name="Zhao F."/>
            <person name="Cao W.C."/>
        </authorList>
    </citation>
    <scope>NUCLEOTIDE SEQUENCE [LARGE SCALE GENOMIC DNA]</scope>
    <source>
        <strain evidence="1">HaeL-2018</strain>
    </source>
</reference>
<organism evidence="1 2">
    <name type="scientific">Haemaphysalis longicornis</name>
    <name type="common">Bush tick</name>
    <dbReference type="NCBI Taxonomy" id="44386"/>
    <lineage>
        <taxon>Eukaryota</taxon>
        <taxon>Metazoa</taxon>
        <taxon>Ecdysozoa</taxon>
        <taxon>Arthropoda</taxon>
        <taxon>Chelicerata</taxon>
        <taxon>Arachnida</taxon>
        <taxon>Acari</taxon>
        <taxon>Parasitiformes</taxon>
        <taxon>Ixodida</taxon>
        <taxon>Ixodoidea</taxon>
        <taxon>Ixodidae</taxon>
        <taxon>Haemaphysalinae</taxon>
        <taxon>Haemaphysalis</taxon>
    </lineage>
</organism>
<dbReference type="Proteomes" id="UP000821853">
    <property type="component" value="Chromosome 2"/>
</dbReference>
<name>A0A9J6FXZ8_HAELO</name>
<dbReference type="OrthoDB" id="6432147at2759"/>
<gene>
    <name evidence="1" type="ORF">HPB48_013613</name>
</gene>
<dbReference type="AlphaFoldDB" id="A0A9J6FXZ8"/>
<dbReference type="PANTHER" id="PTHR47331">
    <property type="entry name" value="PHD-TYPE DOMAIN-CONTAINING PROTEIN"/>
    <property type="match status" value="1"/>
</dbReference>
<evidence type="ECO:0000313" key="2">
    <source>
        <dbReference type="Proteomes" id="UP000821853"/>
    </source>
</evidence>
<proteinExistence type="predicted"/>